<evidence type="ECO:0000313" key="4">
    <source>
        <dbReference type="Proteomes" id="UP000092967"/>
    </source>
</evidence>
<dbReference type="InterPro" id="IPR003509">
    <property type="entry name" value="UPF0102_YraN-like"/>
</dbReference>
<gene>
    <name evidence="3" type="ORF">AXE80_13660</name>
</gene>
<dbReference type="InterPro" id="IPR011335">
    <property type="entry name" value="Restrct_endonuc-II-like"/>
</dbReference>
<evidence type="ECO:0000313" key="3">
    <source>
        <dbReference type="EMBL" id="ANW97274.1"/>
    </source>
</evidence>
<dbReference type="OrthoDB" id="9802516at2"/>
<dbReference type="InterPro" id="IPR011856">
    <property type="entry name" value="tRNA_endonuc-like_dom_sf"/>
</dbReference>
<reference evidence="3 4" key="1">
    <citation type="submission" date="2016-02" db="EMBL/GenBank/DDBJ databases">
        <authorList>
            <person name="Wen L."/>
            <person name="He K."/>
            <person name="Yang H."/>
        </authorList>
    </citation>
    <scope>NUCLEOTIDE SEQUENCE [LARGE SCALE GENOMIC DNA]</scope>
    <source>
        <strain evidence="3 4">CZ1127</strain>
    </source>
</reference>
<dbReference type="AlphaFoldDB" id="A0A1B1Y949"/>
<dbReference type="NCBIfam" id="NF009150">
    <property type="entry name" value="PRK12497.1-3"/>
    <property type="match status" value="1"/>
</dbReference>
<proteinExistence type="inferred from homology"/>
<keyword evidence="4" id="KW-1185">Reference proteome</keyword>
<dbReference type="GO" id="GO:0003676">
    <property type="term" value="F:nucleic acid binding"/>
    <property type="evidence" value="ECO:0007669"/>
    <property type="project" value="InterPro"/>
</dbReference>
<dbReference type="SUPFAM" id="SSF52980">
    <property type="entry name" value="Restriction endonuclease-like"/>
    <property type="match status" value="1"/>
</dbReference>
<dbReference type="KEGG" id="wfu:AXE80_13660"/>
<dbReference type="PANTHER" id="PTHR34039">
    <property type="entry name" value="UPF0102 PROTEIN YRAN"/>
    <property type="match status" value="1"/>
</dbReference>
<dbReference type="CDD" id="cd20736">
    <property type="entry name" value="PoNe_Nuclease"/>
    <property type="match status" value="1"/>
</dbReference>
<dbReference type="STRING" id="1790137.AXE80_13660"/>
<dbReference type="EMBL" id="CP014224">
    <property type="protein sequence ID" value="ANW97274.1"/>
    <property type="molecule type" value="Genomic_DNA"/>
</dbReference>
<protein>
    <recommendedName>
        <fullName evidence="2">UPF0102 protein AXE80_13660</fullName>
    </recommendedName>
</protein>
<accession>A0A1B1Y949</accession>
<dbReference type="RefSeq" id="WP_068828327.1">
    <property type="nucleotide sequence ID" value="NZ_CP014224.1"/>
</dbReference>
<organism evidence="3 4">
    <name type="scientific">Wenyingzhuangia fucanilytica</name>
    <dbReference type="NCBI Taxonomy" id="1790137"/>
    <lineage>
        <taxon>Bacteria</taxon>
        <taxon>Pseudomonadati</taxon>
        <taxon>Bacteroidota</taxon>
        <taxon>Flavobacteriia</taxon>
        <taxon>Flavobacteriales</taxon>
        <taxon>Flavobacteriaceae</taxon>
        <taxon>Wenyingzhuangia</taxon>
    </lineage>
</organism>
<evidence type="ECO:0000256" key="1">
    <source>
        <dbReference type="ARBA" id="ARBA00006738"/>
    </source>
</evidence>
<evidence type="ECO:0000256" key="2">
    <source>
        <dbReference type="HAMAP-Rule" id="MF_00048"/>
    </source>
</evidence>
<dbReference type="HAMAP" id="MF_00048">
    <property type="entry name" value="UPF0102"/>
    <property type="match status" value="1"/>
</dbReference>
<dbReference type="Gene3D" id="3.40.1350.10">
    <property type="match status" value="1"/>
</dbReference>
<dbReference type="Pfam" id="PF02021">
    <property type="entry name" value="UPF0102"/>
    <property type="match status" value="1"/>
</dbReference>
<dbReference type="PANTHER" id="PTHR34039:SF1">
    <property type="entry name" value="UPF0102 PROTEIN YRAN"/>
    <property type="match status" value="1"/>
</dbReference>
<sequence length="120" mass="13918">MATHNDLGHLGEALATEYLIKQDYTILDKNWRYLKAEIDIIALKNNVLTIIEVKTRSTDFFGNPEEFITKSKIKLLINAADAYVQKRNLDLEVRFDIIAIVKNKHETKIEHIKEAFLAFE</sequence>
<comment type="similarity">
    <text evidence="1 2">Belongs to the UPF0102 family.</text>
</comment>
<dbReference type="Proteomes" id="UP000092967">
    <property type="component" value="Chromosome"/>
</dbReference>
<name>A0A1B1Y949_9FLAO</name>